<dbReference type="InterPro" id="IPR000690">
    <property type="entry name" value="Matrin/U1-C_Znf_C2H2"/>
</dbReference>
<dbReference type="PANTHER" id="PTHR12786">
    <property type="entry name" value="SPLICING FACTOR SF3A-RELATED"/>
    <property type="match status" value="1"/>
</dbReference>
<dbReference type="InterPro" id="IPR024598">
    <property type="entry name" value="SF3a60/Prp9_C"/>
</dbReference>
<keyword evidence="5" id="KW-0539">Nucleus</keyword>
<evidence type="ECO:0000259" key="7">
    <source>
        <dbReference type="PROSITE" id="PS50171"/>
    </source>
</evidence>
<gene>
    <name evidence="8" type="ORF">EBH_0046610</name>
</gene>
<evidence type="ECO:0000256" key="5">
    <source>
        <dbReference type="ARBA" id="ARBA00023242"/>
    </source>
</evidence>
<proteinExistence type="predicted"/>
<feature type="domain" description="Matrin-type" evidence="7">
    <location>
        <begin position="133"/>
        <end position="164"/>
    </location>
</feature>
<dbReference type="PROSITE" id="PS50171">
    <property type="entry name" value="ZF_MATRIN"/>
    <property type="match status" value="1"/>
</dbReference>
<organism evidence="8 9">
    <name type="scientific">Eimeria brunetti</name>
    <dbReference type="NCBI Taxonomy" id="51314"/>
    <lineage>
        <taxon>Eukaryota</taxon>
        <taxon>Sar</taxon>
        <taxon>Alveolata</taxon>
        <taxon>Apicomplexa</taxon>
        <taxon>Conoidasida</taxon>
        <taxon>Coccidia</taxon>
        <taxon>Eucoccidiorida</taxon>
        <taxon>Eimeriorina</taxon>
        <taxon>Eimeriidae</taxon>
        <taxon>Eimeria</taxon>
    </lineage>
</organism>
<sequence length="228" mass="26247">MTEGLKKSEETDKETAFLEYSIRAFADLLQPQIHQTIAHYQKKQSTNAEEALEEENDDSSGEEEAAAAEEESEQEEEEGPVYNPLNLPLGVLGVAYALLCLSPLFFPYPSFKGFDGRPIPYWLYKLHGLGQEFKCEICGNFSYWGRRAFERHFSEWRHAFGMRCLKIPNTTHFKEITKIEDAILLYEKLKQQAEGSAFKQDQELECEDSEGNVMSLRAFEDLRRQGLL</sequence>
<evidence type="ECO:0000256" key="6">
    <source>
        <dbReference type="SAM" id="MobiDB-lite"/>
    </source>
</evidence>
<dbReference type="OrthoDB" id="2160351at2759"/>
<dbReference type="AlphaFoldDB" id="U6LS20"/>
<dbReference type="VEuPathDB" id="ToxoDB:EBH_0046610"/>
<evidence type="ECO:0000313" key="9">
    <source>
        <dbReference type="Proteomes" id="UP000030750"/>
    </source>
</evidence>
<name>U6LS20_9EIME</name>
<comment type="subcellular location">
    <subcellularLocation>
        <location evidence="1">Nucleus</location>
    </subcellularLocation>
</comment>
<feature type="compositionally biased region" description="Acidic residues" evidence="6">
    <location>
        <begin position="50"/>
        <end position="79"/>
    </location>
</feature>
<evidence type="ECO:0000256" key="2">
    <source>
        <dbReference type="ARBA" id="ARBA00022723"/>
    </source>
</evidence>
<dbReference type="EMBL" id="HG713064">
    <property type="protein sequence ID" value="CDJ52063.1"/>
    <property type="molecule type" value="Genomic_DNA"/>
</dbReference>
<reference evidence="8" key="2">
    <citation type="submission" date="2013-10" db="EMBL/GenBank/DDBJ databases">
        <authorList>
            <person name="Aslett M."/>
        </authorList>
    </citation>
    <scope>NUCLEOTIDE SEQUENCE [LARGE SCALE GENOMIC DNA]</scope>
    <source>
        <strain evidence="8">Houghton</strain>
    </source>
</reference>
<dbReference type="GO" id="GO:0000398">
    <property type="term" value="P:mRNA splicing, via spliceosome"/>
    <property type="evidence" value="ECO:0007669"/>
    <property type="project" value="InterPro"/>
</dbReference>
<dbReference type="GO" id="GO:0005681">
    <property type="term" value="C:spliceosomal complex"/>
    <property type="evidence" value="ECO:0007669"/>
    <property type="project" value="InterPro"/>
</dbReference>
<reference evidence="8" key="1">
    <citation type="submission" date="2013-10" db="EMBL/GenBank/DDBJ databases">
        <title>Genomic analysis of the causative agents of coccidiosis in chickens.</title>
        <authorList>
            <person name="Reid A.J."/>
            <person name="Blake D."/>
            <person name="Billington K."/>
            <person name="Browne H."/>
            <person name="Dunn M."/>
            <person name="Hung S."/>
            <person name="Kawahara F."/>
            <person name="Miranda-Saavedra D."/>
            <person name="Mourier T."/>
            <person name="Nagra H."/>
            <person name="Otto T.D."/>
            <person name="Rawlings N."/>
            <person name="Sanchez A."/>
            <person name="Sanders M."/>
            <person name="Subramaniam C."/>
            <person name="Tay Y."/>
            <person name="Dear P."/>
            <person name="Doerig C."/>
            <person name="Gruber A."/>
            <person name="Parkinson J."/>
            <person name="Shirley M."/>
            <person name="Wan K.L."/>
            <person name="Berriman M."/>
            <person name="Tomley F."/>
            <person name="Pain A."/>
        </authorList>
    </citation>
    <scope>NUCLEOTIDE SEQUENCE [LARGE SCALE GENOMIC DNA]</scope>
    <source>
        <strain evidence="8">Houghton</strain>
    </source>
</reference>
<keyword evidence="4" id="KW-0862">Zinc</keyword>
<dbReference type="Pfam" id="PF11931">
    <property type="entry name" value="SF3a60_Prp9_C"/>
    <property type="match status" value="1"/>
</dbReference>
<dbReference type="Proteomes" id="UP000030750">
    <property type="component" value="Unassembled WGS sequence"/>
</dbReference>
<evidence type="ECO:0000313" key="8">
    <source>
        <dbReference type="EMBL" id="CDJ52063.1"/>
    </source>
</evidence>
<evidence type="ECO:0000256" key="4">
    <source>
        <dbReference type="ARBA" id="ARBA00022833"/>
    </source>
</evidence>
<feature type="region of interest" description="Disordered" evidence="6">
    <location>
        <begin position="39"/>
        <end position="80"/>
    </location>
</feature>
<protein>
    <submittedName>
        <fullName evidence="8">Splicing factor 3a, related</fullName>
    </submittedName>
</protein>
<keyword evidence="2" id="KW-0479">Metal-binding</keyword>
<evidence type="ECO:0000256" key="3">
    <source>
        <dbReference type="ARBA" id="ARBA00022771"/>
    </source>
</evidence>
<evidence type="ECO:0000256" key="1">
    <source>
        <dbReference type="ARBA" id="ARBA00004123"/>
    </source>
</evidence>
<dbReference type="GO" id="GO:0003723">
    <property type="term" value="F:RNA binding"/>
    <property type="evidence" value="ECO:0007669"/>
    <property type="project" value="InterPro"/>
</dbReference>
<dbReference type="PANTHER" id="PTHR12786:SF2">
    <property type="entry name" value="SPLICING FACTOR 3A SUBUNIT 3"/>
    <property type="match status" value="1"/>
</dbReference>
<keyword evidence="3" id="KW-0863">Zinc-finger</keyword>
<dbReference type="GO" id="GO:0008270">
    <property type="term" value="F:zinc ion binding"/>
    <property type="evidence" value="ECO:0007669"/>
    <property type="project" value="UniProtKB-KW"/>
</dbReference>
<accession>U6LS20</accession>
<dbReference type="InterPro" id="IPR051421">
    <property type="entry name" value="RNA_Proc_DNA_Dmg_Regulator"/>
</dbReference>
<keyword evidence="9" id="KW-1185">Reference proteome</keyword>